<dbReference type="InterPro" id="IPR050789">
    <property type="entry name" value="Diverse_Enzym_Activities"/>
</dbReference>
<evidence type="ECO:0000313" key="3">
    <source>
        <dbReference type="Proteomes" id="UP001501757"/>
    </source>
</evidence>
<proteinExistence type="predicted"/>
<dbReference type="InterPro" id="IPR012338">
    <property type="entry name" value="Beta-lactam/transpept-like"/>
</dbReference>
<comment type="caution">
    <text evidence="2">The sequence shown here is derived from an EMBL/GenBank/DDBJ whole genome shotgun (WGS) entry which is preliminary data.</text>
</comment>
<sequence length="588" mass="64944">MHRVHLIVGILITVRLLVGCGGASDTPAPTAGTSVPTQLTFAGLMGTEMLPAAPVKTRLLSAPSDAKDGQPLIARLSSPGTVLATNGAEMFNGSLSYRALPPFELDIFSQGDMLIPVQRGILATHQNAQFWQLIFSPGRIWQQRDDQGMSRGQLVVTLVNPYYANAHNGVLTFLYKDGQISQGWLQIFQENVDWLKQDFWGTVPLALTDKTELDMQSAKTHWQWEQQMNLPRGAWQSLAEIATDASLSAYTSSIAEHNLSATGLIYQGRLYAKPLNTRYGPFPYPEAMRHGVYSVSKSMAAALTLFRLAQVYGAEVLHEKIIAHIPQGGLHHGWQQVTFSQALSMATGTGDAYPDADTLATFADEHFEPDSRMTLFSLARSSNDKLRHALAFGDYPWGPGEIVRYNTSVTFVLAVAMQHYLASMGDTRPLWQMMQEDVYARLGMSHFAMMHTTEADAQTAIPIMGVGIYPTEQDTAKLALLLQQKGIWQGEQLLSSALIEEILSFNQDTGLPADATPSLGRRYHHSFWAQPMPLSATCAPMVPFMLGYGNNYLMFPGNDIVLYRYQDSFNNDKLSMLNLADDLQAICP</sequence>
<dbReference type="Pfam" id="PF00144">
    <property type="entry name" value="Beta-lactamase"/>
    <property type="match status" value="1"/>
</dbReference>
<evidence type="ECO:0000313" key="2">
    <source>
        <dbReference type="EMBL" id="GAA0347532.1"/>
    </source>
</evidence>
<dbReference type="PANTHER" id="PTHR43283">
    <property type="entry name" value="BETA-LACTAMASE-RELATED"/>
    <property type="match status" value="1"/>
</dbReference>
<dbReference type="InterPro" id="IPR001466">
    <property type="entry name" value="Beta-lactam-related"/>
</dbReference>
<name>A0ABN0WW17_9ALTE</name>
<dbReference type="PANTHER" id="PTHR43283:SF7">
    <property type="entry name" value="BETA-LACTAMASE-RELATED DOMAIN-CONTAINING PROTEIN"/>
    <property type="match status" value="1"/>
</dbReference>
<gene>
    <name evidence="2" type="ORF">GCM10009092_09900</name>
</gene>
<protein>
    <recommendedName>
        <fullName evidence="1">Beta-lactamase-related domain-containing protein</fullName>
    </recommendedName>
</protein>
<dbReference type="Gene3D" id="3.40.710.10">
    <property type="entry name" value="DD-peptidase/beta-lactamase superfamily"/>
    <property type="match status" value="1"/>
</dbReference>
<dbReference type="RefSeq" id="WP_343842473.1">
    <property type="nucleotide sequence ID" value="NZ_BAAAEI010000006.1"/>
</dbReference>
<keyword evidence="3" id="KW-1185">Reference proteome</keyword>
<accession>A0ABN0WW17</accession>
<dbReference type="Proteomes" id="UP001501757">
    <property type="component" value="Unassembled WGS sequence"/>
</dbReference>
<dbReference type="EMBL" id="BAAAEI010000006">
    <property type="protein sequence ID" value="GAA0347532.1"/>
    <property type="molecule type" value="Genomic_DNA"/>
</dbReference>
<reference evidence="2 3" key="1">
    <citation type="journal article" date="2019" name="Int. J. Syst. Evol. Microbiol.">
        <title>The Global Catalogue of Microorganisms (GCM) 10K type strain sequencing project: providing services to taxonomists for standard genome sequencing and annotation.</title>
        <authorList>
            <consortium name="The Broad Institute Genomics Platform"/>
            <consortium name="The Broad Institute Genome Sequencing Center for Infectious Disease"/>
            <person name="Wu L."/>
            <person name="Ma J."/>
        </authorList>
    </citation>
    <scope>NUCLEOTIDE SEQUENCE [LARGE SCALE GENOMIC DNA]</scope>
    <source>
        <strain evidence="2 3">JCM 13378</strain>
    </source>
</reference>
<feature type="domain" description="Beta-lactamase-related" evidence="1">
    <location>
        <begin position="276"/>
        <end position="564"/>
    </location>
</feature>
<dbReference type="SUPFAM" id="SSF56601">
    <property type="entry name" value="beta-lactamase/transpeptidase-like"/>
    <property type="match status" value="1"/>
</dbReference>
<organism evidence="2 3">
    <name type="scientific">Bowmanella denitrificans</name>
    <dbReference type="NCBI Taxonomy" id="366582"/>
    <lineage>
        <taxon>Bacteria</taxon>
        <taxon>Pseudomonadati</taxon>
        <taxon>Pseudomonadota</taxon>
        <taxon>Gammaproteobacteria</taxon>
        <taxon>Alteromonadales</taxon>
        <taxon>Alteromonadaceae</taxon>
        <taxon>Bowmanella</taxon>
    </lineage>
</organism>
<evidence type="ECO:0000259" key="1">
    <source>
        <dbReference type="Pfam" id="PF00144"/>
    </source>
</evidence>